<organism evidence="1 2">
    <name type="scientific">Synaphobranchus kaupii</name>
    <name type="common">Kaup's arrowtooth eel</name>
    <dbReference type="NCBI Taxonomy" id="118154"/>
    <lineage>
        <taxon>Eukaryota</taxon>
        <taxon>Metazoa</taxon>
        <taxon>Chordata</taxon>
        <taxon>Craniata</taxon>
        <taxon>Vertebrata</taxon>
        <taxon>Euteleostomi</taxon>
        <taxon>Actinopterygii</taxon>
        <taxon>Neopterygii</taxon>
        <taxon>Teleostei</taxon>
        <taxon>Anguilliformes</taxon>
        <taxon>Synaphobranchidae</taxon>
        <taxon>Synaphobranchus</taxon>
    </lineage>
</organism>
<comment type="caution">
    <text evidence="1">The sequence shown here is derived from an EMBL/GenBank/DDBJ whole genome shotgun (WGS) entry which is preliminary data.</text>
</comment>
<keyword evidence="2" id="KW-1185">Reference proteome</keyword>
<dbReference type="AlphaFoldDB" id="A0A9Q1IVD9"/>
<evidence type="ECO:0000313" key="1">
    <source>
        <dbReference type="EMBL" id="KAJ8353898.1"/>
    </source>
</evidence>
<accession>A0A9Q1IVD9</accession>
<name>A0A9Q1IVD9_SYNKA</name>
<proteinExistence type="predicted"/>
<gene>
    <name evidence="1" type="ORF">SKAU_G00214650</name>
</gene>
<dbReference type="EMBL" id="JAINUF010000007">
    <property type="protein sequence ID" value="KAJ8353898.1"/>
    <property type="molecule type" value="Genomic_DNA"/>
</dbReference>
<evidence type="ECO:0000313" key="2">
    <source>
        <dbReference type="Proteomes" id="UP001152622"/>
    </source>
</evidence>
<sequence>MFFPFLCRRRVLRPRPAPRPIGVPRCTTEARRRGFSPLLPNRGIAVLGLQNNLPMETPGATSATDRNLKAFAARVCPGTKAAVIPSVSRQEHSPCGHLPKAFGWQNGAILLHREATQGPCTL</sequence>
<dbReference type="Proteomes" id="UP001152622">
    <property type="component" value="Chromosome 7"/>
</dbReference>
<protein>
    <submittedName>
        <fullName evidence="1">Uncharacterized protein</fullName>
    </submittedName>
</protein>
<reference evidence="1" key="1">
    <citation type="journal article" date="2023" name="Science">
        <title>Genome structures resolve the early diversification of teleost fishes.</title>
        <authorList>
            <person name="Parey E."/>
            <person name="Louis A."/>
            <person name="Montfort J."/>
            <person name="Bouchez O."/>
            <person name="Roques C."/>
            <person name="Iampietro C."/>
            <person name="Lluch J."/>
            <person name="Castinel A."/>
            <person name="Donnadieu C."/>
            <person name="Desvignes T."/>
            <person name="Floi Bucao C."/>
            <person name="Jouanno E."/>
            <person name="Wen M."/>
            <person name="Mejri S."/>
            <person name="Dirks R."/>
            <person name="Jansen H."/>
            <person name="Henkel C."/>
            <person name="Chen W.J."/>
            <person name="Zahm M."/>
            <person name="Cabau C."/>
            <person name="Klopp C."/>
            <person name="Thompson A.W."/>
            <person name="Robinson-Rechavi M."/>
            <person name="Braasch I."/>
            <person name="Lecointre G."/>
            <person name="Bobe J."/>
            <person name="Postlethwait J.H."/>
            <person name="Berthelot C."/>
            <person name="Roest Crollius H."/>
            <person name="Guiguen Y."/>
        </authorList>
    </citation>
    <scope>NUCLEOTIDE SEQUENCE</scope>
    <source>
        <strain evidence="1">WJC10195</strain>
    </source>
</reference>